<proteinExistence type="predicted"/>
<dbReference type="EMBL" id="QDEB01098155">
    <property type="protein sequence ID" value="RZC32304.1"/>
    <property type="molecule type" value="Genomic_DNA"/>
</dbReference>
<dbReference type="CDD" id="cd00110">
    <property type="entry name" value="LamG"/>
    <property type="match status" value="5"/>
</dbReference>
<dbReference type="InterPro" id="IPR001791">
    <property type="entry name" value="Laminin_G"/>
</dbReference>
<feature type="domain" description="Laminin G" evidence="4">
    <location>
        <begin position="975"/>
        <end position="1145"/>
    </location>
</feature>
<feature type="domain" description="Laminin G" evidence="4">
    <location>
        <begin position="1152"/>
        <end position="1328"/>
    </location>
</feature>
<feature type="domain" description="Laminin G" evidence="4">
    <location>
        <begin position="519"/>
        <end position="688"/>
    </location>
</feature>
<dbReference type="SMART" id="SM00282">
    <property type="entry name" value="LamG"/>
    <property type="match status" value="5"/>
</dbReference>
<dbReference type="InterPro" id="IPR013320">
    <property type="entry name" value="ConA-like_dom_sf"/>
</dbReference>
<feature type="domain" description="Laminin G" evidence="4">
    <location>
        <begin position="316"/>
        <end position="514"/>
    </location>
</feature>
<keyword evidence="6" id="KW-1185">Reference proteome</keyword>
<organism evidence="5 6">
    <name type="scientific">Asbolus verrucosus</name>
    <name type="common">Desert ironclad beetle</name>
    <dbReference type="NCBI Taxonomy" id="1661398"/>
    <lineage>
        <taxon>Eukaryota</taxon>
        <taxon>Metazoa</taxon>
        <taxon>Ecdysozoa</taxon>
        <taxon>Arthropoda</taxon>
        <taxon>Hexapoda</taxon>
        <taxon>Insecta</taxon>
        <taxon>Pterygota</taxon>
        <taxon>Neoptera</taxon>
        <taxon>Endopterygota</taxon>
        <taxon>Coleoptera</taxon>
        <taxon>Polyphaga</taxon>
        <taxon>Cucujiformia</taxon>
        <taxon>Tenebrionidae</taxon>
        <taxon>Pimeliinae</taxon>
        <taxon>Asbolus</taxon>
    </lineage>
</organism>
<evidence type="ECO:0000259" key="4">
    <source>
        <dbReference type="PROSITE" id="PS50025"/>
    </source>
</evidence>
<dbReference type="GO" id="GO:0007155">
    <property type="term" value="P:cell adhesion"/>
    <property type="evidence" value="ECO:0007669"/>
    <property type="project" value="InterPro"/>
</dbReference>
<feature type="disulfide bond" evidence="1">
    <location>
        <begin position="1301"/>
        <end position="1328"/>
    </location>
</feature>
<evidence type="ECO:0000256" key="3">
    <source>
        <dbReference type="SAM" id="MobiDB-lite"/>
    </source>
</evidence>
<dbReference type="PANTHER" id="PTHR15036:SF67">
    <property type="entry name" value="LAMININ SUBUNIT ALPHA-LIKE PROTEIN"/>
    <property type="match status" value="1"/>
</dbReference>
<feature type="region of interest" description="Disordered" evidence="3">
    <location>
        <begin position="916"/>
        <end position="963"/>
    </location>
</feature>
<dbReference type="OrthoDB" id="10011303at2759"/>
<dbReference type="SUPFAM" id="SSF49899">
    <property type="entry name" value="Concanavalin A-like lectins/glucanases"/>
    <property type="match status" value="5"/>
</dbReference>
<reference evidence="5 6" key="1">
    <citation type="submission" date="2017-03" db="EMBL/GenBank/DDBJ databases">
        <title>Genome of the blue death feigning beetle - Asbolus verrucosus.</title>
        <authorList>
            <person name="Rider S.D."/>
        </authorList>
    </citation>
    <scope>NUCLEOTIDE SEQUENCE [LARGE SCALE GENOMIC DNA]</scope>
    <source>
        <strain evidence="5">Butters</strain>
        <tissue evidence="5">Head and leg muscle</tissue>
    </source>
</reference>
<keyword evidence="2" id="KW-0175">Coiled coil</keyword>
<dbReference type="STRING" id="1661398.A0A482VI35"/>
<evidence type="ECO:0000313" key="6">
    <source>
        <dbReference type="Proteomes" id="UP000292052"/>
    </source>
</evidence>
<dbReference type="Pfam" id="PF06009">
    <property type="entry name" value="Laminin_II"/>
    <property type="match status" value="1"/>
</dbReference>
<dbReference type="PANTHER" id="PTHR15036">
    <property type="entry name" value="PIKACHURIN-LIKE PROTEIN"/>
    <property type="match status" value="1"/>
</dbReference>
<dbReference type="Gene3D" id="2.60.120.200">
    <property type="match status" value="5"/>
</dbReference>
<feature type="disulfide bond" evidence="1">
    <location>
        <begin position="837"/>
        <end position="864"/>
    </location>
</feature>
<dbReference type="GO" id="GO:0016020">
    <property type="term" value="C:membrane"/>
    <property type="evidence" value="ECO:0007669"/>
    <property type="project" value="UniProtKB-SubCell"/>
</dbReference>
<gene>
    <name evidence="5" type="ORF">BDFB_010066</name>
</gene>
<keyword evidence="1" id="KW-1015">Disulfide bond</keyword>
<dbReference type="Pfam" id="PF02210">
    <property type="entry name" value="Laminin_G_2"/>
    <property type="match status" value="5"/>
</dbReference>
<name>A0A482VI35_ASBVE</name>
<comment type="caution">
    <text evidence="1">Lacks conserved residue(s) required for the propagation of feature annotation.</text>
</comment>
<dbReference type="InterPro" id="IPR010307">
    <property type="entry name" value="Laminin_dom_II"/>
</dbReference>
<dbReference type="PROSITE" id="PS50025">
    <property type="entry name" value="LAM_G_DOMAIN"/>
    <property type="match status" value="5"/>
</dbReference>
<evidence type="ECO:0000256" key="2">
    <source>
        <dbReference type="SAM" id="Coils"/>
    </source>
</evidence>
<comment type="caution">
    <text evidence="5">The sequence shown here is derived from an EMBL/GenBank/DDBJ whole genome shotgun (WGS) entry which is preliminary data.</text>
</comment>
<dbReference type="InterPro" id="IPR050372">
    <property type="entry name" value="Neurexin-related_CASP"/>
</dbReference>
<feature type="domain" description="Laminin G" evidence="4">
    <location>
        <begin position="695"/>
        <end position="864"/>
    </location>
</feature>
<evidence type="ECO:0000256" key="1">
    <source>
        <dbReference type="PROSITE-ProRule" id="PRU00122"/>
    </source>
</evidence>
<feature type="coiled-coil region" evidence="2">
    <location>
        <begin position="247"/>
        <end position="309"/>
    </location>
</feature>
<protein>
    <submittedName>
        <fullName evidence="5">Laminin G 2 and/or Laminin II domain containing protein</fullName>
    </submittedName>
</protein>
<dbReference type="Proteomes" id="UP000292052">
    <property type="component" value="Unassembled WGS sequence"/>
</dbReference>
<evidence type="ECO:0000313" key="5">
    <source>
        <dbReference type="EMBL" id="RZC32304.1"/>
    </source>
</evidence>
<sequence>MESKNNLIVSETLNKNSTKFIDDAGDKLNAMQKLFEELEVHNNEFKTTLDNNEIEISKGDKLRPEVEEHAKSLTERAMKLDSLLTETRHLSGNAVKAAKAYADIVDAVGDAENASLTAQADANNAVDLLSGIENKVFTAEQNSSQALNDAFEYSRATNEDLKSKLNSALTDYIPVGEASKQNKQKLDEIDKILKNIQNQSLDQSYVKASRKADEAVKHVSSIDSIANETFSKLKNETEEARLLPKHIDDMERELVQTRNQLNSINENLPAIIESLDEIPKQQSRLQQTANNIEDALEKLNQKIILARDVANQIKIGMKFYPNTTLELKNPSNLEDLSTSTRISGYFKTSKPNGLLWYLGNPPNTKLPRTRSDDYMALIVQNGYPVLKLDIGNGLETLINDKYVSNDVWYQFIVDRIGHNAKLTIREELEGGIENITKAEKTLEGPHSIFNLDRNKSKLFVGSFPVDYKMQDEIQFNSFDGEIEDLVIGDKPVSLWNFVRGYENHYGAKERDKLVNLQPSTGFRFNGNGYAILNAQSYALRTRSNIQLSFKTFATEGLLFLAGKGKTFIALELRNGKVLYQYNLGENTKVWHTSKTYNDGQWHSVEASREGSNGRFNVDGEDIPDTTAGIRGISVETIETVSFGGYPNKHSYIDVTQTKFDGCIDKVAIMGSPLDLRTNIKAYDVIGGCPAKFAQTVSFNERRPGYIAHDGLSVSDDFMISLKFKTKEKNGLIFYATDQLQTANISLALKDGHLHLISQKIELNSKETFNDNQWHVVSVMHNSRELRMDFDDWGNRTVMDSHLPSLYFLHGILYIGGLPKKIVVSPGTVASELPFKGCIGDLTVKGNVINFANSTNKLNEILGKCILDGSKGIEEIDVAPSLPPLGPLQPSIDEISQETTKSPYGLPTTIRGDGGFDFLNTGKSEEVTESVTQQPPPPPPAITNGSVGRPLPTTPKPPPEDACALPLDPLQEGPGVYRFGAQKGSRLEFNMLRGKYKKQFDFALEFKSYSENGVIFYIFSESRDEYVALFLQNGYIVYTFSNGRATSVIKSDRNNFNDSAWHLVEFSRDGGRGKLVIDNVVFADERSGIEEIKIRAPLLIGGLDPNHYNEILGKLNTTESFKGCIRKVTMNNLPLQGPKQIAVVPCFNQVEPGTFFPLSNNGFVRLKEPRFRIGEVFNIKLDIKARRESGVLIAAQGKKDYFVLEMVDGEMRLTVENGRGPIIASFNSNKKFYFCDGQWHSIQAVKSKNVVTLSVDNVFTEPNLGDHSSTSTDTGSALFLGGHRYLTTRAKGITTKLPYVGCVKNVFINEEPIEILAHMAEGNVIVGTCPTN</sequence>
<accession>A0A482VI35</accession>